<protein>
    <submittedName>
        <fullName evidence="1">Uncharacterized protein</fullName>
    </submittedName>
</protein>
<proteinExistence type="predicted"/>
<name>A0ABV2BY73_9GAMM</name>
<gene>
    <name evidence="1" type="ORF">ABVT43_17235</name>
</gene>
<comment type="caution">
    <text evidence="1">The sequence shown here is derived from an EMBL/GenBank/DDBJ whole genome shotgun (WGS) entry which is preliminary data.</text>
</comment>
<reference evidence="1 2" key="1">
    <citation type="submission" date="2024-06" db="EMBL/GenBank/DDBJ databases">
        <authorList>
            <person name="Li F."/>
        </authorList>
    </citation>
    <scope>NUCLEOTIDE SEQUENCE [LARGE SCALE GENOMIC DNA]</scope>
    <source>
        <strain evidence="1 2">GXAS 311</strain>
    </source>
</reference>
<dbReference type="EMBL" id="JBEVCJ010000030">
    <property type="protein sequence ID" value="MET1256889.1"/>
    <property type="molecule type" value="Genomic_DNA"/>
</dbReference>
<dbReference type="Proteomes" id="UP001548189">
    <property type="component" value="Unassembled WGS sequence"/>
</dbReference>
<evidence type="ECO:0000313" key="2">
    <source>
        <dbReference type="Proteomes" id="UP001548189"/>
    </source>
</evidence>
<keyword evidence="2" id="KW-1185">Reference proteome</keyword>
<organism evidence="1 2">
    <name type="scientific">Aliikangiella maris</name>
    <dbReference type="NCBI Taxonomy" id="3162458"/>
    <lineage>
        <taxon>Bacteria</taxon>
        <taxon>Pseudomonadati</taxon>
        <taxon>Pseudomonadota</taxon>
        <taxon>Gammaproteobacteria</taxon>
        <taxon>Oceanospirillales</taxon>
        <taxon>Pleioneaceae</taxon>
        <taxon>Aliikangiella</taxon>
    </lineage>
</organism>
<evidence type="ECO:0000313" key="1">
    <source>
        <dbReference type="EMBL" id="MET1256889.1"/>
    </source>
</evidence>
<accession>A0ABV2BY73</accession>
<sequence>MKKIFSIFICSMLLNSLGGTANVQADEFEMRGNVELQGRFFLEDALYPTQHDTDFSLALAPEFFWSWNDGNDTLEFFPSVRIDQHDDERTHGDIRELSWVHVSDEWETRIGIRRVFWGVTEFQHLVDVINQSDSVEDVDNEDKLGQPMLNLSLVKDWGILDLFILPYFRERTFAGEEGRPGIPFINSDDPLYQSSDKEKHVDFAARWTRSIGDFEVGLSVFDGTSRNPILLPNEAILPELELIPYYQQITQVGFELQAIIGDMLWKLETIHNSNDIEDFWAAQGGLEYTQYGILDSNADLGWLVEYGWDDRGEQSQSTFQNDLFFGSRLALNDVDSTELLFGFSYDLDFESTSVLLEASKRFGNSLKISLDMRLFESDDQADPFYGFRREDHVQLTAQYFY</sequence>